<reference evidence="1" key="1">
    <citation type="journal article" date="2020" name="mSystems">
        <title>Genome- and Community-Level Interaction Insights into Carbon Utilization and Element Cycling Functions of Hydrothermarchaeota in Hydrothermal Sediment.</title>
        <authorList>
            <person name="Zhou Z."/>
            <person name="Liu Y."/>
            <person name="Xu W."/>
            <person name="Pan J."/>
            <person name="Luo Z.H."/>
            <person name="Li M."/>
        </authorList>
    </citation>
    <scope>NUCLEOTIDE SEQUENCE [LARGE SCALE GENOMIC DNA]</scope>
    <source>
        <strain evidence="1">SpSt-1217</strain>
    </source>
</reference>
<proteinExistence type="predicted"/>
<protein>
    <submittedName>
        <fullName evidence="1">Bacteriocin</fullName>
    </submittedName>
</protein>
<dbReference type="NCBIfam" id="TIGR01847">
    <property type="entry name" value="bacteriocin_sig"/>
    <property type="match status" value="1"/>
</dbReference>
<dbReference type="InterPro" id="IPR010133">
    <property type="entry name" value="Bacteriocin_signal_seq"/>
</dbReference>
<comment type="caution">
    <text evidence="1">The sequence shown here is derived from an EMBL/GenBank/DDBJ whole genome shotgun (WGS) entry which is preliminary data.</text>
</comment>
<gene>
    <name evidence="1" type="ORF">ENN90_14590</name>
</gene>
<accession>A0A831PMZ7</accession>
<evidence type="ECO:0000313" key="1">
    <source>
        <dbReference type="EMBL" id="HDR52822.1"/>
    </source>
</evidence>
<dbReference type="AlphaFoldDB" id="A0A831PMZ7"/>
<organism evidence="1">
    <name type="scientific">Mariniphaga anaerophila</name>
    <dbReference type="NCBI Taxonomy" id="1484053"/>
    <lineage>
        <taxon>Bacteria</taxon>
        <taxon>Pseudomonadati</taxon>
        <taxon>Bacteroidota</taxon>
        <taxon>Bacteroidia</taxon>
        <taxon>Marinilabiliales</taxon>
        <taxon>Prolixibacteraceae</taxon>
        <taxon>Mariniphaga</taxon>
    </lineage>
</organism>
<name>A0A831PMZ7_9BACT</name>
<dbReference type="Proteomes" id="UP000886047">
    <property type="component" value="Unassembled WGS sequence"/>
</dbReference>
<dbReference type="EMBL" id="DSDK01000816">
    <property type="protein sequence ID" value="HDR52822.1"/>
    <property type="molecule type" value="Genomic_DNA"/>
</dbReference>
<sequence length="54" mass="6061">METKCVKNLQENELKKINGGGKIADSLGKALHYMIDHFYKAALIESTYSHNGSY</sequence>